<gene>
    <name evidence="5" type="ORF">GCM10009798_20580</name>
</gene>
<evidence type="ECO:0000256" key="1">
    <source>
        <dbReference type="ARBA" id="ARBA00022741"/>
    </source>
</evidence>
<dbReference type="PANTHER" id="PTHR34698:SF2">
    <property type="entry name" value="5-OXOPROLINASE SUBUNIT B"/>
    <property type="match status" value="1"/>
</dbReference>
<dbReference type="Gene3D" id="2.40.100.10">
    <property type="entry name" value="Cyclophilin-like"/>
    <property type="match status" value="1"/>
</dbReference>
<dbReference type="SUPFAM" id="SSF50891">
    <property type="entry name" value="Cyclophilin-like"/>
    <property type="match status" value="1"/>
</dbReference>
<keyword evidence="1" id="KW-0547">Nucleotide-binding</keyword>
<evidence type="ECO:0000259" key="4">
    <source>
        <dbReference type="SMART" id="SM00796"/>
    </source>
</evidence>
<dbReference type="Gene3D" id="3.30.1360.40">
    <property type="match status" value="1"/>
</dbReference>
<protein>
    <recommendedName>
        <fullName evidence="4">Carboxyltransferase domain-containing protein</fullName>
    </recommendedName>
</protein>
<accession>A0ABP5CAA5</accession>
<organism evidence="5 6">
    <name type="scientific">Nocardioides panacihumi</name>
    <dbReference type="NCBI Taxonomy" id="400774"/>
    <lineage>
        <taxon>Bacteria</taxon>
        <taxon>Bacillati</taxon>
        <taxon>Actinomycetota</taxon>
        <taxon>Actinomycetes</taxon>
        <taxon>Propionibacteriales</taxon>
        <taxon>Nocardioidaceae</taxon>
        <taxon>Nocardioides</taxon>
    </lineage>
</organism>
<dbReference type="InterPro" id="IPR003833">
    <property type="entry name" value="CT_C_D"/>
</dbReference>
<dbReference type="InterPro" id="IPR010016">
    <property type="entry name" value="PxpB"/>
</dbReference>
<feature type="domain" description="Carboxyltransferase" evidence="4">
    <location>
        <begin position="1"/>
        <end position="175"/>
    </location>
</feature>
<evidence type="ECO:0000313" key="6">
    <source>
        <dbReference type="Proteomes" id="UP001500571"/>
    </source>
</evidence>
<keyword evidence="6" id="KW-1185">Reference proteome</keyword>
<dbReference type="Pfam" id="PF02682">
    <property type="entry name" value="CT_C_D"/>
    <property type="match status" value="1"/>
</dbReference>
<evidence type="ECO:0000256" key="2">
    <source>
        <dbReference type="ARBA" id="ARBA00022801"/>
    </source>
</evidence>
<proteinExistence type="predicted"/>
<name>A0ABP5CAA5_9ACTN</name>
<dbReference type="SMART" id="SM00796">
    <property type="entry name" value="AHS1"/>
    <property type="match status" value="1"/>
</dbReference>
<comment type="caution">
    <text evidence="5">The sequence shown here is derived from an EMBL/GenBank/DDBJ whole genome shotgun (WGS) entry which is preliminary data.</text>
</comment>
<keyword evidence="2" id="KW-0378">Hydrolase</keyword>
<sequence>MLAEVDSPEESAALADWLADAGLEADDVVPAARTVLLDGVDPGRAMALLETWPGGSAVRARRTVDIPVSYDGPDLPLVARRWEVSVDEVVRRHTSLTFTSAFCGFAPGFAYLAGLPEAWWLPRLADPRPRVPAGSVAIAGEWCGVYPTASPGGWLLLGTTDVALWDAASAEPALLAPGTQVRFVSA</sequence>
<keyword evidence="3" id="KW-0067">ATP-binding</keyword>
<evidence type="ECO:0000313" key="5">
    <source>
        <dbReference type="EMBL" id="GAA1960730.1"/>
    </source>
</evidence>
<dbReference type="EMBL" id="BAAAPB010000002">
    <property type="protein sequence ID" value="GAA1960730.1"/>
    <property type="molecule type" value="Genomic_DNA"/>
</dbReference>
<dbReference type="Proteomes" id="UP001500571">
    <property type="component" value="Unassembled WGS sequence"/>
</dbReference>
<dbReference type="PANTHER" id="PTHR34698">
    <property type="entry name" value="5-OXOPROLINASE SUBUNIT B"/>
    <property type="match status" value="1"/>
</dbReference>
<evidence type="ECO:0000256" key="3">
    <source>
        <dbReference type="ARBA" id="ARBA00022840"/>
    </source>
</evidence>
<dbReference type="InterPro" id="IPR029000">
    <property type="entry name" value="Cyclophilin-like_dom_sf"/>
</dbReference>
<reference evidence="6" key="1">
    <citation type="journal article" date="2019" name="Int. J. Syst. Evol. Microbiol.">
        <title>The Global Catalogue of Microorganisms (GCM) 10K type strain sequencing project: providing services to taxonomists for standard genome sequencing and annotation.</title>
        <authorList>
            <consortium name="The Broad Institute Genomics Platform"/>
            <consortium name="The Broad Institute Genome Sequencing Center for Infectious Disease"/>
            <person name="Wu L."/>
            <person name="Ma J."/>
        </authorList>
    </citation>
    <scope>NUCLEOTIDE SEQUENCE [LARGE SCALE GENOMIC DNA]</scope>
    <source>
        <strain evidence="6">JCM 15309</strain>
    </source>
</reference>